<dbReference type="GeneID" id="8383841"/>
<organism evidence="2 3">
    <name type="scientific">Halorhabdus utahensis (strain DSM 12940 / JCM 11049 / AX-2)</name>
    <dbReference type="NCBI Taxonomy" id="519442"/>
    <lineage>
        <taxon>Archaea</taxon>
        <taxon>Methanobacteriati</taxon>
        <taxon>Methanobacteriota</taxon>
        <taxon>Stenosarchaea group</taxon>
        <taxon>Halobacteria</taxon>
        <taxon>Halobacteriales</taxon>
        <taxon>Haloarculaceae</taxon>
        <taxon>Halorhabdus</taxon>
    </lineage>
</organism>
<keyword evidence="1" id="KW-0472">Membrane</keyword>
<evidence type="ECO:0000313" key="3">
    <source>
        <dbReference type="Proteomes" id="UP000002071"/>
    </source>
</evidence>
<evidence type="ECO:0000313" key="2">
    <source>
        <dbReference type="EMBL" id="ACV11737.1"/>
    </source>
</evidence>
<dbReference type="HOGENOM" id="CLU_085259_0_0_2"/>
<dbReference type="EMBL" id="CP001687">
    <property type="protein sequence ID" value="ACV11737.1"/>
    <property type="molecule type" value="Genomic_DNA"/>
</dbReference>
<proteinExistence type="predicted"/>
<dbReference type="Proteomes" id="UP000002071">
    <property type="component" value="Chromosome"/>
</dbReference>
<reference evidence="2 3" key="1">
    <citation type="journal article" date="2009" name="Stand. Genomic Sci.">
        <title>Complete genome sequence of Halorhabdus utahensis type strain (AX-2).</title>
        <authorList>
            <person name="Anderson I."/>
            <person name="Tindall B.J."/>
            <person name="Pomrenke H."/>
            <person name="Goker M."/>
            <person name="Lapidus A."/>
            <person name="Nolan M."/>
            <person name="Copeland A."/>
            <person name="Glavina Del Rio T."/>
            <person name="Chen F."/>
            <person name="Tice H."/>
            <person name="Cheng J.F."/>
            <person name="Lucas S."/>
            <person name="Chertkov O."/>
            <person name="Bruce D."/>
            <person name="Brettin T."/>
            <person name="Detter J.C."/>
            <person name="Han C."/>
            <person name="Goodwin L."/>
            <person name="Land M."/>
            <person name="Hauser L."/>
            <person name="Chang Y.J."/>
            <person name="Jeffries C.D."/>
            <person name="Pitluck S."/>
            <person name="Pati A."/>
            <person name="Mavromatis K."/>
            <person name="Ivanova N."/>
            <person name="Ovchinnikova G."/>
            <person name="Chen A."/>
            <person name="Palaniappan K."/>
            <person name="Chain P."/>
            <person name="Rohde M."/>
            <person name="Bristow J."/>
            <person name="Eisen J.A."/>
            <person name="Markowitz V."/>
            <person name="Hugenholtz P."/>
            <person name="Kyrpides N.C."/>
            <person name="Klenk H.P."/>
        </authorList>
    </citation>
    <scope>NUCLEOTIDE SEQUENCE [LARGE SCALE GENOMIC DNA]</scope>
    <source>
        <strain evidence="3">DSM 12940 / JCM 11049 / AX-2</strain>
    </source>
</reference>
<dbReference type="RefSeq" id="WP_015789311.1">
    <property type="nucleotide sequence ID" value="NC_013158.1"/>
</dbReference>
<gene>
    <name evidence="2" type="ordered locus">Huta_1562</name>
</gene>
<feature type="transmembrane region" description="Helical" evidence="1">
    <location>
        <begin position="329"/>
        <end position="350"/>
    </location>
</feature>
<sequence>MQRRAAAIYAAFFILVGVSAYAFIGIAEQPTVSLAGDEYAAGANLDVGDRTYTVETVDADADSGELSWTNESATFTVTFENDTTVSPLEVQWDGQRARWTETLANGSTFAYENGTYRVGVNASADPPTATLQHVENASVNESVELGDTLAYQNNETTITAIDADGMTLAWSEPYLVAVPNVTDPSSVTFRQQFDVETRLARDDLVYNETVTVGSGESVVHRADNATTALDTYLPAPDTATFEEGETIHYAGNETIVENVTAGGVTLAWDGVRTETVRFAEGANITLAGQPYFTHFSGSSQVQILPREDAYETYQQQLDEQEYFTERKNGLWGVTLFSGLVAAMLLGMAYLPRKG</sequence>
<dbReference type="KEGG" id="hut:Huta_1562"/>
<keyword evidence="1" id="KW-0812">Transmembrane</keyword>
<protein>
    <submittedName>
        <fullName evidence="2">Uncharacterized protein</fullName>
    </submittedName>
</protein>
<name>C7NPF0_HALUD</name>
<accession>C7NPF0</accession>
<dbReference type="eggNOG" id="arCOG04746">
    <property type="taxonomic scope" value="Archaea"/>
</dbReference>
<keyword evidence="1" id="KW-1133">Transmembrane helix</keyword>
<keyword evidence="3" id="KW-1185">Reference proteome</keyword>
<dbReference type="OrthoDB" id="214459at2157"/>
<evidence type="ECO:0000256" key="1">
    <source>
        <dbReference type="SAM" id="Phobius"/>
    </source>
</evidence>
<dbReference type="AlphaFoldDB" id="C7NPF0"/>